<name>A0A8D9BQR7_9HEMI</name>
<dbReference type="EMBL" id="HBUF01325161">
    <property type="protein sequence ID" value="CAG6695721.1"/>
    <property type="molecule type" value="Transcribed_RNA"/>
</dbReference>
<dbReference type="EMBL" id="HBUF01666067">
    <property type="protein sequence ID" value="CAG6789642.1"/>
    <property type="molecule type" value="Transcribed_RNA"/>
</dbReference>
<accession>A0A8D9BQR7</accession>
<dbReference type="EMBL" id="HBUF01666068">
    <property type="protein sequence ID" value="CAG6789645.1"/>
    <property type="molecule type" value="Transcribed_RNA"/>
</dbReference>
<reference evidence="2" key="1">
    <citation type="submission" date="2021-05" db="EMBL/GenBank/DDBJ databases">
        <authorList>
            <person name="Alioto T."/>
            <person name="Alioto T."/>
            <person name="Gomez Garrido J."/>
        </authorList>
    </citation>
    <scope>NUCLEOTIDE SEQUENCE</scope>
</reference>
<feature type="compositionally biased region" description="Polar residues" evidence="1">
    <location>
        <begin position="118"/>
        <end position="128"/>
    </location>
</feature>
<dbReference type="EMBL" id="HBUF01666066">
    <property type="protein sequence ID" value="CAG6789639.1"/>
    <property type="molecule type" value="Transcribed_RNA"/>
</dbReference>
<dbReference type="EMBL" id="HBUF01325162">
    <property type="protein sequence ID" value="CAG6695724.1"/>
    <property type="molecule type" value="Transcribed_RNA"/>
</dbReference>
<sequence length="128" mass="14239">MSHLVSGTKPDVLKDSLLFLFDLAYKIRFTLPLLLFASFLGFDFQIQIVSEDDDDAANNDNADIAAVNYNVVYNLNSGLIIENINLGDEEDEDEDQSVEILTNESFELASENEDLSDGSFSNQGSDFE</sequence>
<organism evidence="2">
    <name type="scientific">Cacopsylla melanoneura</name>
    <dbReference type="NCBI Taxonomy" id="428564"/>
    <lineage>
        <taxon>Eukaryota</taxon>
        <taxon>Metazoa</taxon>
        <taxon>Ecdysozoa</taxon>
        <taxon>Arthropoda</taxon>
        <taxon>Hexapoda</taxon>
        <taxon>Insecta</taxon>
        <taxon>Pterygota</taxon>
        <taxon>Neoptera</taxon>
        <taxon>Paraneoptera</taxon>
        <taxon>Hemiptera</taxon>
        <taxon>Sternorrhyncha</taxon>
        <taxon>Psylloidea</taxon>
        <taxon>Psyllidae</taxon>
        <taxon>Psyllinae</taxon>
        <taxon>Cacopsylla</taxon>
    </lineage>
</organism>
<dbReference type="EMBL" id="HBUF01666069">
    <property type="protein sequence ID" value="CAG6789648.1"/>
    <property type="molecule type" value="Transcribed_RNA"/>
</dbReference>
<protein>
    <submittedName>
        <fullName evidence="2">Uncharacterized protein</fullName>
    </submittedName>
</protein>
<feature type="region of interest" description="Disordered" evidence="1">
    <location>
        <begin position="107"/>
        <end position="128"/>
    </location>
</feature>
<evidence type="ECO:0000256" key="1">
    <source>
        <dbReference type="SAM" id="MobiDB-lite"/>
    </source>
</evidence>
<dbReference type="EMBL" id="HBUF01364248">
    <property type="protein sequence ID" value="CAG6722683.1"/>
    <property type="molecule type" value="Transcribed_RNA"/>
</dbReference>
<dbReference type="EMBL" id="HBUF01364247">
    <property type="protein sequence ID" value="CAG6722680.1"/>
    <property type="molecule type" value="Transcribed_RNA"/>
</dbReference>
<dbReference type="AlphaFoldDB" id="A0A8D9BQR7"/>
<proteinExistence type="predicted"/>
<dbReference type="EMBL" id="HBUF01364249">
    <property type="protein sequence ID" value="CAG6722686.1"/>
    <property type="molecule type" value="Transcribed_RNA"/>
</dbReference>
<evidence type="ECO:0000313" key="2">
    <source>
        <dbReference type="EMBL" id="CAG6789648.1"/>
    </source>
</evidence>